<keyword evidence="2 13" id="KW-0723">Serine/threonine-protein kinase</keyword>
<dbReference type="Gene3D" id="3.30.200.20">
    <property type="entry name" value="Phosphorylase Kinase, domain 1"/>
    <property type="match status" value="1"/>
</dbReference>
<dbReference type="PROSITE" id="PS00108">
    <property type="entry name" value="PROTEIN_KINASE_ST"/>
    <property type="match status" value="1"/>
</dbReference>
<evidence type="ECO:0000256" key="7">
    <source>
        <dbReference type="ARBA" id="ARBA00047899"/>
    </source>
</evidence>
<dbReference type="AlphaFoldDB" id="A0A1C3N1H4"/>
<proteinExistence type="predicted"/>
<evidence type="ECO:0000256" key="4">
    <source>
        <dbReference type="ARBA" id="ARBA00022741"/>
    </source>
</evidence>
<dbReference type="PROSITE" id="PS00107">
    <property type="entry name" value="PROTEIN_KINASE_ATP"/>
    <property type="match status" value="1"/>
</dbReference>
<reference evidence="14" key="1">
    <citation type="submission" date="2016-06" db="EMBL/GenBank/DDBJ databases">
        <authorList>
            <person name="Varghese N."/>
        </authorList>
    </citation>
    <scope>NUCLEOTIDE SEQUENCE [LARGE SCALE GENOMIC DNA]</scope>
    <source>
        <strain evidence="14">DSM 45344</strain>
    </source>
</reference>
<evidence type="ECO:0000256" key="5">
    <source>
        <dbReference type="ARBA" id="ARBA00022777"/>
    </source>
</evidence>
<dbReference type="GO" id="GO:0005524">
    <property type="term" value="F:ATP binding"/>
    <property type="evidence" value="ECO:0007669"/>
    <property type="project" value="UniProtKB-UniRule"/>
</dbReference>
<dbReference type="Gene3D" id="1.10.510.10">
    <property type="entry name" value="Transferase(Phosphotransferase) domain 1"/>
    <property type="match status" value="1"/>
</dbReference>
<evidence type="ECO:0000256" key="11">
    <source>
        <dbReference type="SAM" id="Phobius"/>
    </source>
</evidence>
<comment type="catalytic activity">
    <reaction evidence="7">
        <text>L-threonyl-[protein] + ATP = O-phospho-L-threonyl-[protein] + ADP + H(+)</text>
        <dbReference type="Rhea" id="RHEA:46608"/>
        <dbReference type="Rhea" id="RHEA-COMP:11060"/>
        <dbReference type="Rhea" id="RHEA-COMP:11605"/>
        <dbReference type="ChEBI" id="CHEBI:15378"/>
        <dbReference type="ChEBI" id="CHEBI:30013"/>
        <dbReference type="ChEBI" id="CHEBI:30616"/>
        <dbReference type="ChEBI" id="CHEBI:61977"/>
        <dbReference type="ChEBI" id="CHEBI:456216"/>
        <dbReference type="EC" id="2.7.11.1"/>
    </reaction>
</comment>
<keyword evidence="11" id="KW-0812">Transmembrane</keyword>
<feature type="compositionally biased region" description="Low complexity" evidence="10">
    <location>
        <begin position="302"/>
        <end position="318"/>
    </location>
</feature>
<keyword evidence="11" id="KW-1133">Transmembrane helix</keyword>
<evidence type="ECO:0000313" key="13">
    <source>
        <dbReference type="EMBL" id="SBV26430.1"/>
    </source>
</evidence>
<dbReference type="GO" id="GO:0004674">
    <property type="term" value="F:protein serine/threonine kinase activity"/>
    <property type="evidence" value="ECO:0007669"/>
    <property type="project" value="UniProtKB-KW"/>
</dbReference>
<dbReference type="EMBL" id="LT598496">
    <property type="protein sequence ID" value="SBV26430.1"/>
    <property type="molecule type" value="Genomic_DNA"/>
</dbReference>
<dbReference type="InterPro" id="IPR011009">
    <property type="entry name" value="Kinase-like_dom_sf"/>
</dbReference>
<keyword evidence="5 13" id="KW-0418">Kinase</keyword>
<keyword evidence="6 9" id="KW-0067">ATP-binding</keyword>
<feature type="compositionally biased region" description="Pro residues" evidence="10">
    <location>
        <begin position="445"/>
        <end position="466"/>
    </location>
</feature>
<evidence type="ECO:0000256" key="3">
    <source>
        <dbReference type="ARBA" id="ARBA00022679"/>
    </source>
</evidence>
<feature type="compositionally biased region" description="Low complexity" evidence="10">
    <location>
        <begin position="332"/>
        <end position="362"/>
    </location>
</feature>
<keyword evidence="4 9" id="KW-0547">Nucleotide-binding</keyword>
<comment type="catalytic activity">
    <reaction evidence="8">
        <text>L-seryl-[protein] + ATP = O-phospho-L-seryl-[protein] + ADP + H(+)</text>
        <dbReference type="Rhea" id="RHEA:17989"/>
        <dbReference type="Rhea" id="RHEA-COMP:9863"/>
        <dbReference type="Rhea" id="RHEA-COMP:11604"/>
        <dbReference type="ChEBI" id="CHEBI:15378"/>
        <dbReference type="ChEBI" id="CHEBI:29999"/>
        <dbReference type="ChEBI" id="CHEBI:30616"/>
        <dbReference type="ChEBI" id="CHEBI:83421"/>
        <dbReference type="ChEBI" id="CHEBI:456216"/>
        <dbReference type="EC" id="2.7.11.1"/>
    </reaction>
</comment>
<dbReference type="Pfam" id="PF00069">
    <property type="entry name" value="Pkinase"/>
    <property type="match status" value="1"/>
</dbReference>
<evidence type="ECO:0000256" key="2">
    <source>
        <dbReference type="ARBA" id="ARBA00022527"/>
    </source>
</evidence>
<sequence length="559" mass="58300">MSPLTPTLRLHDRYVLRERIGLGGMSEVWRADDEVLGRPVAVKALAGEFAVDPHLRATIQREARAAARLTHPHITRVYDYREATLDSGTVVPYLVMELVEGHSLADRLADGPLAWPEAVRVAAQVAAALAAAHRIGVVHRDVKPGNVMITESGAKVLDFGIAALAGPHHPVAGQTGELLMGTPAYFAPERLAPGPPDPASDVYALGALLYRTLTGHGPLPVQTWEDALEVHQRRTPVPPLRVPGLPFDVAEMTLAALRADPARRPTAAQLATRLAAAQPVDLPAAILPTATAGPPLPPTSPAHPLAPTSPAHPLAPTSPAGPPLAPTGHLIAPTSPAGAPLAPTSPAGSGAAAPSAGRPTRSTWPAGRATVPPAHPPTLIDRAPVASRPADAARRPARRSRGPVAALVAVGLVLLLGLGTLVVLGDRDPVNPPAAAPDSSATEAPPSPETPDTAPPSRPEPSPSTPGPATVSLRQLGAEFAAILAQAQLRGEVDRRTAEDLREELADLGRGKPKDREKRIEDLRERISRAVERDGLSARTAAQLDTLLTHLDSLTTRDG</sequence>
<dbReference type="SMART" id="SM00220">
    <property type="entry name" value="S_TKc"/>
    <property type="match status" value="1"/>
</dbReference>
<dbReference type="PATRIC" id="fig|307121.4.peg.1973"/>
<dbReference type="EC" id="2.7.11.1" evidence="1"/>
<evidence type="ECO:0000256" key="6">
    <source>
        <dbReference type="ARBA" id="ARBA00022840"/>
    </source>
</evidence>
<evidence type="ECO:0000256" key="10">
    <source>
        <dbReference type="SAM" id="MobiDB-lite"/>
    </source>
</evidence>
<dbReference type="STRING" id="307121.GA0070620_1919"/>
<feature type="region of interest" description="Disordered" evidence="10">
    <location>
        <begin position="288"/>
        <end position="401"/>
    </location>
</feature>
<dbReference type="PROSITE" id="PS50096">
    <property type="entry name" value="IQ"/>
    <property type="match status" value="1"/>
</dbReference>
<feature type="region of interest" description="Disordered" evidence="10">
    <location>
        <begin position="429"/>
        <end position="469"/>
    </location>
</feature>
<dbReference type="InterPro" id="IPR000719">
    <property type="entry name" value="Prot_kinase_dom"/>
</dbReference>
<feature type="binding site" evidence="9">
    <location>
        <position position="43"/>
    </location>
    <ligand>
        <name>ATP</name>
        <dbReference type="ChEBI" id="CHEBI:30616"/>
    </ligand>
</feature>
<dbReference type="InterPro" id="IPR017441">
    <property type="entry name" value="Protein_kinase_ATP_BS"/>
</dbReference>
<dbReference type="PANTHER" id="PTHR43289:SF6">
    <property type="entry name" value="SERINE_THREONINE-PROTEIN KINASE NEKL-3"/>
    <property type="match status" value="1"/>
</dbReference>
<gene>
    <name evidence="13" type="ORF">GA0070620_1919</name>
</gene>
<evidence type="ECO:0000313" key="14">
    <source>
        <dbReference type="Proteomes" id="UP000199393"/>
    </source>
</evidence>
<evidence type="ECO:0000256" key="9">
    <source>
        <dbReference type="PROSITE-ProRule" id="PRU10141"/>
    </source>
</evidence>
<dbReference type="FunFam" id="3.30.200.20:FF:000035">
    <property type="entry name" value="Serine/threonine protein kinase Stk1"/>
    <property type="match status" value="1"/>
</dbReference>
<evidence type="ECO:0000256" key="8">
    <source>
        <dbReference type="ARBA" id="ARBA00048679"/>
    </source>
</evidence>
<name>A0A1C3N1H4_9ACTN</name>
<organism evidence="13 14">
    <name type="scientific">Micromonospora krabiensis</name>
    <dbReference type="NCBI Taxonomy" id="307121"/>
    <lineage>
        <taxon>Bacteria</taxon>
        <taxon>Bacillati</taxon>
        <taxon>Actinomycetota</taxon>
        <taxon>Actinomycetes</taxon>
        <taxon>Micromonosporales</taxon>
        <taxon>Micromonosporaceae</taxon>
        <taxon>Micromonospora</taxon>
    </lineage>
</organism>
<evidence type="ECO:0000259" key="12">
    <source>
        <dbReference type="PROSITE" id="PS50011"/>
    </source>
</evidence>
<dbReference type="RefSeq" id="WP_091589531.1">
    <property type="nucleotide sequence ID" value="NZ_JBHRWG010000003.1"/>
</dbReference>
<keyword evidence="11" id="KW-0472">Membrane</keyword>
<feature type="transmembrane region" description="Helical" evidence="11">
    <location>
        <begin position="404"/>
        <end position="424"/>
    </location>
</feature>
<keyword evidence="3" id="KW-0808">Transferase</keyword>
<evidence type="ECO:0000256" key="1">
    <source>
        <dbReference type="ARBA" id="ARBA00012513"/>
    </source>
</evidence>
<dbReference type="PROSITE" id="PS50011">
    <property type="entry name" value="PROTEIN_KINASE_DOM"/>
    <property type="match status" value="1"/>
</dbReference>
<feature type="compositionally biased region" description="Low complexity" evidence="10">
    <location>
        <begin position="381"/>
        <end position="390"/>
    </location>
</feature>
<feature type="domain" description="Protein kinase" evidence="12">
    <location>
        <begin position="14"/>
        <end position="281"/>
    </location>
</feature>
<dbReference type="SUPFAM" id="SSF56112">
    <property type="entry name" value="Protein kinase-like (PK-like)"/>
    <property type="match status" value="1"/>
</dbReference>
<dbReference type="CDD" id="cd14014">
    <property type="entry name" value="STKc_PknB_like"/>
    <property type="match status" value="1"/>
</dbReference>
<dbReference type="OrthoDB" id="4408092at2"/>
<dbReference type="PANTHER" id="PTHR43289">
    <property type="entry name" value="MITOGEN-ACTIVATED PROTEIN KINASE KINASE KINASE 20-RELATED"/>
    <property type="match status" value="1"/>
</dbReference>
<dbReference type="Proteomes" id="UP000199393">
    <property type="component" value="Chromosome I"/>
</dbReference>
<keyword evidence="14" id="KW-1185">Reference proteome</keyword>
<dbReference type="InterPro" id="IPR008271">
    <property type="entry name" value="Ser/Thr_kinase_AS"/>
</dbReference>
<protein>
    <recommendedName>
        <fullName evidence="1">non-specific serine/threonine protein kinase</fullName>
        <ecNumber evidence="1">2.7.11.1</ecNumber>
    </recommendedName>
</protein>
<accession>A0A1C3N1H4</accession>